<dbReference type="Pfam" id="PF25557">
    <property type="entry name" value="GAUT_1"/>
    <property type="match status" value="1"/>
</dbReference>
<keyword evidence="4" id="KW-0333">Golgi apparatus</keyword>
<organism evidence="6 7">
    <name type="scientific">Zostera marina</name>
    <name type="common">Eelgrass</name>
    <dbReference type="NCBI Taxonomy" id="29655"/>
    <lineage>
        <taxon>Eukaryota</taxon>
        <taxon>Viridiplantae</taxon>
        <taxon>Streptophyta</taxon>
        <taxon>Embryophyta</taxon>
        <taxon>Tracheophyta</taxon>
        <taxon>Spermatophyta</taxon>
        <taxon>Magnoliopsida</taxon>
        <taxon>Liliopsida</taxon>
        <taxon>Zosteraceae</taxon>
        <taxon>Zostera</taxon>
    </lineage>
</organism>
<evidence type="ECO:0000256" key="5">
    <source>
        <dbReference type="SAM" id="MobiDB-lite"/>
    </source>
</evidence>
<dbReference type="InterPro" id="IPR002495">
    <property type="entry name" value="Glyco_trans_8"/>
</dbReference>
<keyword evidence="3 4" id="KW-0328">Glycosyltransferase</keyword>
<evidence type="ECO:0000256" key="2">
    <source>
        <dbReference type="ARBA" id="ARBA00006351"/>
    </source>
</evidence>
<dbReference type="SUPFAM" id="SSF53448">
    <property type="entry name" value="Nucleotide-diphospho-sugar transferases"/>
    <property type="match status" value="1"/>
</dbReference>
<evidence type="ECO:0000313" key="7">
    <source>
        <dbReference type="Proteomes" id="UP000036987"/>
    </source>
</evidence>
<dbReference type="Proteomes" id="UP000036987">
    <property type="component" value="Unassembled WGS sequence"/>
</dbReference>
<comment type="similarity">
    <text evidence="2 4">Belongs to the glycosyltransferase 8 family.</text>
</comment>
<dbReference type="GO" id="GO:0071555">
    <property type="term" value="P:cell wall organization"/>
    <property type="evidence" value="ECO:0007669"/>
    <property type="project" value="UniProtKB-KW"/>
</dbReference>
<dbReference type="OMA" id="PSFHHVE"/>
<keyword evidence="6" id="KW-0808">Transferase</keyword>
<proteinExistence type="inferred from homology"/>
<dbReference type="OrthoDB" id="411524at2759"/>
<comment type="caution">
    <text evidence="6">The sequence shown here is derived from an EMBL/GenBank/DDBJ whole genome shotgun (WGS) entry which is preliminary data.</text>
</comment>
<evidence type="ECO:0000313" key="6">
    <source>
        <dbReference type="EMBL" id="KMZ56784.1"/>
    </source>
</evidence>
<dbReference type="GO" id="GO:0000139">
    <property type="term" value="C:Golgi membrane"/>
    <property type="evidence" value="ECO:0007669"/>
    <property type="project" value="UniProtKB-SubCell"/>
</dbReference>
<feature type="region of interest" description="Disordered" evidence="5">
    <location>
        <begin position="50"/>
        <end position="72"/>
    </location>
</feature>
<dbReference type="EC" id="2.4.1.-" evidence="4"/>
<dbReference type="EMBL" id="LFYR01002138">
    <property type="protein sequence ID" value="KMZ56784.1"/>
    <property type="molecule type" value="Genomic_DNA"/>
</dbReference>
<keyword evidence="7" id="KW-1185">Reference proteome</keyword>
<dbReference type="AlphaFoldDB" id="A0A0K9NJ43"/>
<keyword evidence="4" id="KW-0961">Cell wall biogenesis/degradation</keyword>
<evidence type="ECO:0000256" key="1">
    <source>
        <dbReference type="ARBA" id="ARBA00004877"/>
    </source>
</evidence>
<dbReference type="STRING" id="29655.A0A0K9NJ43"/>
<feature type="compositionally biased region" description="Pro residues" evidence="5">
    <location>
        <begin position="122"/>
        <end position="135"/>
    </location>
</feature>
<evidence type="ECO:0000256" key="4">
    <source>
        <dbReference type="RuleBase" id="RU362027"/>
    </source>
</evidence>
<dbReference type="GO" id="GO:0047262">
    <property type="term" value="F:polygalacturonate 4-alpha-galacturonosyltransferase activity"/>
    <property type="evidence" value="ECO:0007669"/>
    <property type="project" value="InterPro"/>
</dbReference>
<dbReference type="PANTHER" id="PTHR32116">
    <property type="entry name" value="GALACTURONOSYLTRANSFERASE 4-RELATED"/>
    <property type="match status" value="1"/>
</dbReference>
<comment type="pathway">
    <text evidence="1 4">Glycan metabolism; pectin biosynthesis.</text>
</comment>
<dbReference type="Pfam" id="PF01501">
    <property type="entry name" value="Glyco_transf_8"/>
    <property type="match status" value="1"/>
</dbReference>
<evidence type="ECO:0000256" key="3">
    <source>
        <dbReference type="ARBA" id="ARBA00022676"/>
    </source>
</evidence>
<comment type="subcellular location">
    <subcellularLocation>
        <location evidence="4">Golgi apparatus membrane</location>
        <topology evidence="4">Single-pass type II membrane protein</topology>
    </subcellularLocation>
</comment>
<feature type="compositionally biased region" description="Polar residues" evidence="5">
    <location>
        <begin position="50"/>
        <end position="61"/>
    </location>
</feature>
<sequence length="626" mass="71287">MKSTVAASAKRRWKWFVAAVLALVFFSLLVPLAFLLGLHNRFPSGNLNDDRASASSESSFGNHGKVPATREKNLNVPQGADLVDDIMKNLRSDISKVDKNTKANKNSQTVSTPSNSQAQSSIPPPNGISIPPPFTPDTLGTTTVKKYKVGETTTPCELEHGSYCLWSIEHKEKLKDDIVKRLKDQLFMARSYFPTIAKMKSEEKFSREIKQNIQDYEKMLSDAIVDADLPLTVEKNIQRMELAITKAKSFHVECVNVIKKLAQILDLTEDEAQFHTRQGAFLYHLGVQTMPKSLHCLSLRLTGEYFRSSSSDTQISSSDKHDKPSYQHYVIFSKNILASSVTVNSTVVNAEVSANLVFHVLTNEQNYYALKLWFSQHSYKDAVIHVLNVEKHELTSKYDYNMSTMTFSEEFRISVRDNDQLSTVERRIEYISIFGHSHFLLPDIFKNLKKVVVLDDDVVVQKDLSPLWDVDMKGKVVGAVQFCEVRLGQLKRYLGKRNITSDSCIWTSGLNIIDLEKWREVDISTTYQMLRKEIQSMKVLPWRAASLPISLLAFQDHTFGLSSTWLLSGLGKDYELSKDTLSNAAVLHYNGNMKPWLELGIPRYKSYWRRFLTRDDQYMDDCNVSL</sequence>
<reference evidence="7" key="1">
    <citation type="journal article" date="2016" name="Nature">
        <title>The genome of the seagrass Zostera marina reveals angiosperm adaptation to the sea.</title>
        <authorList>
            <person name="Olsen J.L."/>
            <person name="Rouze P."/>
            <person name="Verhelst B."/>
            <person name="Lin Y.-C."/>
            <person name="Bayer T."/>
            <person name="Collen J."/>
            <person name="Dattolo E."/>
            <person name="De Paoli E."/>
            <person name="Dittami S."/>
            <person name="Maumus F."/>
            <person name="Michel G."/>
            <person name="Kersting A."/>
            <person name="Lauritano C."/>
            <person name="Lohaus R."/>
            <person name="Toepel M."/>
            <person name="Tonon T."/>
            <person name="Vanneste K."/>
            <person name="Amirebrahimi M."/>
            <person name="Brakel J."/>
            <person name="Bostroem C."/>
            <person name="Chovatia M."/>
            <person name="Grimwood J."/>
            <person name="Jenkins J.W."/>
            <person name="Jueterbock A."/>
            <person name="Mraz A."/>
            <person name="Stam W.T."/>
            <person name="Tice H."/>
            <person name="Bornberg-Bauer E."/>
            <person name="Green P.J."/>
            <person name="Pearson G.A."/>
            <person name="Procaccini G."/>
            <person name="Duarte C.M."/>
            <person name="Schmutz J."/>
            <person name="Reusch T.B.H."/>
            <person name="Van de Peer Y."/>
        </authorList>
    </citation>
    <scope>NUCLEOTIDE SEQUENCE [LARGE SCALE GENOMIC DNA]</scope>
    <source>
        <strain evidence="7">cv. Finnish</strain>
    </source>
</reference>
<dbReference type="InterPro" id="IPR029993">
    <property type="entry name" value="GAUT"/>
</dbReference>
<gene>
    <name evidence="6" type="ORF">ZOSMA_91G00500</name>
</gene>
<protein>
    <recommendedName>
        <fullName evidence="4">Hexosyltransferase</fullName>
        <ecNumber evidence="4">2.4.1.-</ecNumber>
    </recommendedName>
</protein>
<dbReference type="UniPathway" id="UPA00845"/>
<dbReference type="InterPro" id="IPR029044">
    <property type="entry name" value="Nucleotide-diphossugar_trans"/>
</dbReference>
<dbReference type="PANTHER" id="PTHR32116:SF12">
    <property type="entry name" value="GALACTURONOSYLTRANSFERASE 7-RELATED"/>
    <property type="match status" value="1"/>
</dbReference>
<feature type="region of interest" description="Disordered" evidence="5">
    <location>
        <begin position="95"/>
        <end position="141"/>
    </location>
</feature>
<feature type="compositionally biased region" description="Polar residues" evidence="5">
    <location>
        <begin position="103"/>
        <end position="119"/>
    </location>
</feature>
<accession>A0A0K9NJ43</accession>
<name>A0A0K9NJ43_ZOSMR</name>
<dbReference type="Gene3D" id="3.90.550.10">
    <property type="entry name" value="Spore Coat Polysaccharide Biosynthesis Protein SpsA, Chain A"/>
    <property type="match status" value="1"/>
</dbReference>
<dbReference type="GO" id="GO:0045489">
    <property type="term" value="P:pectin biosynthetic process"/>
    <property type="evidence" value="ECO:0007669"/>
    <property type="project" value="UniProtKB-UniPathway"/>
</dbReference>